<dbReference type="SUPFAM" id="SSF161098">
    <property type="entry name" value="MetI-like"/>
    <property type="match status" value="2"/>
</dbReference>
<evidence type="ECO:0000256" key="8">
    <source>
        <dbReference type="ARBA" id="ARBA00023136"/>
    </source>
</evidence>
<dbReference type="GO" id="GO:0005886">
    <property type="term" value="C:plasma membrane"/>
    <property type="evidence" value="ECO:0007669"/>
    <property type="project" value="UniProtKB-SubCell"/>
</dbReference>
<feature type="transmembrane region" description="Helical" evidence="9">
    <location>
        <begin position="94"/>
        <end position="118"/>
    </location>
</feature>
<dbReference type="CDD" id="cd06261">
    <property type="entry name" value="TM_PBP2"/>
    <property type="match status" value="2"/>
</dbReference>
<dbReference type="Proteomes" id="UP000198324">
    <property type="component" value="Unassembled WGS sequence"/>
</dbReference>
<organism evidence="11 12">
    <name type="scientific">Humidesulfovibrio mexicanus</name>
    <dbReference type="NCBI Taxonomy" id="147047"/>
    <lineage>
        <taxon>Bacteria</taxon>
        <taxon>Pseudomonadati</taxon>
        <taxon>Thermodesulfobacteriota</taxon>
        <taxon>Desulfovibrionia</taxon>
        <taxon>Desulfovibrionales</taxon>
        <taxon>Desulfovibrionaceae</taxon>
        <taxon>Humidesulfovibrio</taxon>
    </lineage>
</organism>
<keyword evidence="6 9" id="KW-0812">Transmembrane</keyword>
<keyword evidence="7 9" id="KW-1133">Transmembrane helix</keyword>
<feature type="transmembrane region" description="Helical" evidence="9">
    <location>
        <begin position="352"/>
        <end position="376"/>
    </location>
</feature>
<keyword evidence="5" id="KW-0592">Phosphate transport</keyword>
<dbReference type="Pfam" id="PF00528">
    <property type="entry name" value="BPD_transp_1"/>
    <property type="match status" value="2"/>
</dbReference>
<dbReference type="Gene3D" id="1.10.3720.10">
    <property type="entry name" value="MetI-like"/>
    <property type="match status" value="2"/>
</dbReference>
<protein>
    <submittedName>
        <fullName evidence="11">Phosphate ABC transporter, permease protein PstA</fullName>
    </submittedName>
</protein>
<evidence type="ECO:0000256" key="7">
    <source>
        <dbReference type="ARBA" id="ARBA00022989"/>
    </source>
</evidence>
<evidence type="ECO:0000256" key="9">
    <source>
        <dbReference type="RuleBase" id="RU363032"/>
    </source>
</evidence>
<comment type="subcellular location">
    <subcellularLocation>
        <location evidence="1 9">Cell membrane</location>
        <topology evidence="1 9">Multi-pass membrane protein</topology>
    </subcellularLocation>
</comment>
<feature type="domain" description="ABC transmembrane type-1" evidence="10">
    <location>
        <begin position="57"/>
        <end position="267"/>
    </location>
</feature>
<evidence type="ECO:0000256" key="4">
    <source>
        <dbReference type="ARBA" id="ARBA00022475"/>
    </source>
</evidence>
<feature type="transmembrane region" description="Helical" evidence="9">
    <location>
        <begin position="130"/>
        <end position="152"/>
    </location>
</feature>
<dbReference type="InterPro" id="IPR051124">
    <property type="entry name" value="Phosphate_Transport_Permease"/>
</dbReference>
<keyword evidence="12" id="KW-1185">Reference proteome</keyword>
<sequence length="578" mass="59714">MLVLLSGAAGASVLCVAGILGFLVWFSLPLLQPGQLAAVLSWTWQPTSDRFGILPMAVGSLLLASSAMLLAWPLGLGLALFAHGLGPARISPPLLALVRLMSGVPTVVYGLASVFLLVPLLRSCFTGTSGFSWLAAMLVLALLVLPTVTLVLDGQLRLLVPGLRLTAAALGLTPAQTLVRLALPQCGHGLKAAAALGFGRAIGDTLIALMLSGNAAQVPHSPLDSLRALTAHIGLVLATDSQSEAYGSLFACGLALFGMSLAVNLGLRGLSRRPGQTAFFAYLGRPLPGLETLATGLSWTSAILVPAALAALLGFLFLRGLPVVSLVLFFGDTSPLDALVRGAPVFDGLWPACLGTLWLVGLAALFAVPVGLAGGIHLAEFATGRAARLASFCVDLLAGVPSILMGLFGFALILLLRRTFWPSANTCLLLSALCLALLVLPYLVSATRAALAGLPQELRLTCAALGLSRWQAVKRVLLPAARQGILGGVVLALGRAAEDTAVILLTGVVVGAGRPGALTDKFEALPFTIYYLAAEHQTPQELDLAFGAALTLLALTLALFALARRLGGTTNEAWRPGT</sequence>
<feature type="transmembrane region" description="Helical" evidence="9">
    <location>
        <begin position="396"/>
        <end position="416"/>
    </location>
</feature>
<keyword evidence="8 9" id="KW-0472">Membrane</keyword>
<evidence type="ECO:0000256" key="5">
    <source>
        <dbReference type="ARBA" id="ARBA00022592"/>
    </source>
</evidence>
<feature type="transmembrane region" description="Helical" evidence="9">
    <location>
        <begin position="51"/>
        <end position="74"/>
    </location>
</feature>
<dbReference type="PANTHER" id="PTHR30425:SF1">
    <property type="entry name" value="PHOSPHATE TRANSPORT SYSTEM PERMEASE PROTEIN PSTC"/>
    <property type="match status" value="1"/>
</dbReference>
<proteinExistence type="inferred from homology"/>
<comment type="similarity">
    <text evidence="2">Belongs to the binding-protein-dependent transport system permease family. CysTW subfamily.</text>
</comment>
<dbReference type="InterPro" id="IPR000515">
    <property type="entry name" value="MetI-like"/>
</dbReference>
<feature type="transmembrane region" description="Helical" evidence="9">
    <location>
        <begin position="544"/>
        <end position="563"/>
    </location>
</feature>
<evidence type="ECO:0000259" key="10">
    <source>
        <dbReference type="PROSITE" id="PS50928"/>
    </source>
</evidence>
<dbReference type="GO" id="GO:0055085">
    <property type="term" value="P:transmembrane transport"/>
    <property type="evidence" value="ECO:0007669"/>
    <property type="project" value="InterPro"/>
</dbReference>
<gene>
    <name evidence="11" type="ORF">SAMN04488503_0926</name>
</gene>
<feature type="transmembrane region" description="Helical" evidence="9">
    <location>
        <begin position="245"/>
        <end position="267"/>
    </location>
</feature>
<evidence type="ECO:0000313" key="11">
    <source>
        <dbReference type="EMBL" id="SNR69655.1"/>
    </source>
</evidence>
<dbReference type="AlphaFoldDB" id="A0A238YEJ2"/>
<evidence type="ECO:0000256" key="2">
    <source>
        <dbReference type="ARBA" id="ARBA00007069"/>
    </source>
</evidence>
<accession>A0A238YEJ2</accession>
<feature type="transmembrane region" description="Helical" evidence="9">
    <location>
        <begin position="303"/>
        <end position="331"/>
    </location>
</feature>
<evidence type="ECO:0000256" key="3">
    <source>
        <dbReference type="ARBA" id="ARBA00022448"/>
    </source>
</evidence>
<feature type="transmembrane region" description="Helical" evidence="9">
    <location>
        <begin position="6"/>
        <end position="31"/>
    </location>
</feature>
<keyword evidence="4" id="KW-1003">Cell membrane</keyword>
<dbReference type="InterPro" id="IPR035906">
    <property type="entry name" value="MetI-like_sf"/>
</dbReference>
<dbReference type="PROSITE" id="PS50928">
    <property type="entry name" value="ABC_TM1"/>
    <property type="match status" value="2"/>
</dbReference>
<feature type="transmembrane region" description="Helical" evidence="9">
    <location>
        <begin position="428"/>
        <end position="451"/>
    </location>
</feature>
<name>A0A238YEJ2_9BACT</name>
<feature type="domain" description="ABC transmembrane type-1" evidence="10">
    <location>
        <begin position="353"/>
        <end position="563"/>
    </location>
</feature>
<evidence type="ECO:0000256" key="1">
    <source>
        <dbReference type="ARBA" id="ARBA00004651"/>
    </source>
</evidence>
<reference evidence="11 12" key="1">
    <citation type="submission" date="2017-06" db="EMBL/GenBank/DDBJ databases">
        <authorList>
            <person name="Kim H.J."/>
            <person name="Triplett B.A."/>
        </authorList>
    </citation>
    <scope>NUCLEOTIDE SEQUENCE [LARGE SCALE GENOMIC DNA]</scope>
    <source>
        <strain evidence="11 12">DSM 13116</strain>
    </source>
</reference>
<dbReference type="EMBL" id="FZOC01000001">
    <property type="protein sequence ID" value="SNR69655.1"/>
    <property type="molecule type" value="Genomic_DNA"/>
</dbReference>
<evidence type="ECO:0000313" key="12">
    <source>
        <dbReference type="Proteomes" id="UP000198324"/>
    </source>
</evidence>
<dbReference type="RefSeq" id="WP_235641491.1">
    <property type="nucleotide sequence ID" value="NZ_FZOC01000001.1"/>
</dbReference>
<dbReference type="GO" id="GO:0006817">
    <property type="term" value="P:phosphate ion transport"/>
    <property type="evidence" value="ECO:0007669"/>
    <property type="project" value="UniProtKB-KW"/>
</dbReference>
<keyword evidence="3 9" id="KW-0813">Transport</keyword>
<dbReference type="PANTHER" id="PTHR30425">
    <property type="entry name" value="PHOSPHATE TRANSPORT SYSTEM PERMEASE PROTEIN PST"/>
    <property type="match status" value="1"/>
</dbReference>
<evidence type="ECO:0000256" key="6">
    <source>
        <dbReference type="ARBA" id="ARBA00022692"/>
    </source>
</evidence>